<organism evidence="1 2">
    <name type="scientific">Bacteroides intestinalis DSM 17393</name>
    <dbReference type="NCBI Taxonomy" id="471870"/>
    <lineage>
        <taxon>Bacteria</taxon>
        <taxon>Pseudomonadati</taxon>
        <taxon>Bacteroidota</taxon>
        <taxon>Bacteroidia</taxon>
        <taxon>Bacteroidales</taxon>
        <taxon>Bacteroidaceae</taxon>
        <taxon>Bacteroides</taxon>
    </lineage>
</organism>
<proteinExistence type="predicted"/>
<name>B3CGT0_9BACE</name>
<sequence length="94" mass="10499">MLPGNGTFNGTYNELNAIANSVLRHSYAFSLPTVSLFHPNVYSFHRGVSFFPPWWKESFPVMESNFLHGGKNKYLLQFSLTVAAKRDKSGDAAA</sequence>
<dbReference type="EMBL" id="ABJL02000008">
    <property type="protein sequence ID" value="EDV03752.1"/>
    <property type="molecule type" value="Genomic_DNA"/>
</dbReference>
<gene>
    <name evidence="1" type="ORF">BACINT_02878</name>
</gene>
<evidence type="ECO:0000313" key="1">
    <source>
        <dbReference type="EMBL" id="EDV03752.1"/>
    </source>
</evidence>
<dbReference type="AlphaFoldDB" id="B3CGT0"/>
<accession>B3CGT0</accession>
<reference evidence="1 2" key="2">
    <citation type="submission" date="2008-04" db="EMBL/GenBank/DDBJ databases">
        <authorList>
            <person name="Fulton L."/>
            <person name="Clifton S."/>
            <person name="Fulton B."/>
            <person name="Xu J."/>
            <person name="Minx P."/>
            <person name="Pepin K.H."/>
            <person name="Johnson M."/>
            <person name="Thiruvilangam P."/>
            <person name="Bhonagiri V."/>
            <person name="Nash W.E."/>
            <person name="Mardis E.R."/>
            <person name="Wilson R.K."/>
        </authorList>
    </citation>
    <scope>NUCLEOTIDE SEQUENCE [LARGE SCALE GENOMIC DNA]</scope>
    <source>
        <strain evidence="1 2">DSM 17393</strain>
    </source>
</reference>
<comment type="caution">
    <text evidence="1">The sequence shown here is derived from an EMBL/GenBank/DDBJ whole genome shotgun (WGS) entry which is preliminary data.</text>
</comment>
<dbReference type="Proteomes" id="UP000004596">
    <property type="component" value="Unassembled WGS sequence"/>
</dbReference>
<protein>
    <submittedName>
        <fullName evidence="1">Uncharacterized protein</fullName>
    </submittedName>
</protein>
<reference evidence="1 2" key="1">
    <citation type="submission" date="2008-04" db="EMBL/GenBank/DDBJ databases">
        <title>Draft genome sequence of Bacteroides intestinalis (DSM 17393).</title>
        <authorList>
            <person name="Sudarsanam P."/>
            <person name="Ley R."/>
            <person name="Guruge J."/>
            <person name="Turnbaugh P.J."/>
            <person name="Mahowald M."/>
            <person name="Liep D."/>
            <person name="Gordon J."/>
        </authorList>
    </citation>
    <scope>NUCLEOTIDE SEQUENCE [LARGE SCALE GENOMIC DNA]</scope>
    <source>
        <strain evidence="1 2">DSM 17393</strain>
    </source>
</reference>
<evidence type="ECO:0000313" key="2">
    <source>
        <dbReference type="Proteomes" id="UP000004596"/>
    </source>
</evidence>